<dbReference type="EMBL" id="ACEC01000052">
    <property type="protein sequence ID" value="EEG30778.1"/>
    <property type="molecule type" value="Genomic_DNA"/>
</dbReference>
<organism evidence="1 2">
    <name type="scientific">[Clostridium] methylpentosum DSM 5476</name>
    <dbReference type="NCBI Taxonomy" id="537013"/>
    <lineage>
        <taxon>Bacteria</taxon>
        <taxon>Bacillati</taxon>
        <taxon>Bacillota</taxon>
        <taxon>Clostridia</taxon>
        <taxon>Eubacteriales</taxon>
        <taxon>Oscillospiraceae</taxon>
        <taxon>Oscillospiraceae incertae sedis</taxon>
    </lineage>
</organism>
<comment type="caution">
    <text evidence="1">The sequence shown here is derived from an EMBL/GenBank/DDBJ whole genome shotgun (WGS) entry which is preliminary data.</text>
</comment>
<proteinExistence type="predicted"/>
<accession>C0ECG2</accession>
<sequence>MYEIQNTLNLINYSKLLLKSPVNSSQNQIRAVFVRRIVQKLIK</sequence>
<keyword evidence="2" id="KW-1185">Reference proteome</keyword>
<reference evidence="1 2" key="1">
    <citation type="submission" date="2009-01" db="EMBL/GenBank/DDBJ databases">
        <authorList>
            <person name="Fulton L."/>
            <person name="Clifton S."/>
            <person name="Fulton B."/>
            <person name="Xu J."/>
            <person name="Minx P."/>
            <person name="Pepin K.H."/>
            <person name="Johnson M."/>
            <person name="Bhonagiri V."/>
            <person name="Nash W.E."/>
            <person name="Mardis E.R."/>
            <person name="Wilson R.K."/>
        </authorList>
    </citation>
    <scope>NUCLEOTIDE SEQUENCE [LARGE SCALE GENOMIC DNA]</scope>
    <source>
        <strain evidence="1 2">DSM 5476</strain>
    </source>
</reference>
<dbReference type="HOGENOM" id="CLU_3231824_0_0_9"/>
<reference evidence="1 2" key="2">
    <citation type="submission" date="2009-02" db="EMBL/GenBank/DDBJ databases">
        <title>Draft genome sequence of Clostridium methylpentosum (DSM 5476).</title>
        <authorList>
            <person name="Sudarsanam P."/>
            <person name="Ley R."/>
            <person name="Guruge J."/>
            <person name="Turnbaugh P.J."/>
            <person name="Mahowald M."/>
            <person name="Liep D."/>
            <person name="Gordon J."/>
        </authorList>
    </citation>
    <scope>NUCLEOTIDE SEQUENCE [LARGE SCALE GENOMIC DNA]</scope>
    <source>
        <strain evidence="1 2">DSM 5476</strain>
    </source>
</reference>
<gene>
    <name evidence="1" type="ORF">CLOSTMETH_01532</name>
</gene>
<evidence type="ECO:0000313" key="2">
    <source>
        <dbReference type="Proteomes" id="UP000003340"/>
    </source>
</evidence>
<protein>
    <submittedName>
        <fullName evidence="1">Uncharacterized protein</fullName>
    </submittedName>
</protein>
<dbReference type="AlphaFoldDB" id="C0ECG2"/>
<dbReference type="STRING" id="537013.CLOSTMETH_01532"/>
<dbReference type="Proteomes" id="UP000003340">
    <property type="component" value="Unassembled WGS sequence"/>
</dbReference>
<name>C0ECG2_9FIRM</name>
<evidence type="ECO:0000313" key="1">
    <source>
        <dbReference type="EMBL" id="EEG30778.1"/>
    </source>
</evidence>